<evidence type="ECO:0000259" key="1">
    <source>
        <dbReference type="PROSITE" id="PS50042"/>
    </source>
</evidence>
<dbReference type="Pfam" id="PF00027">
    <property type="entry name" value="cNMP_binding"/>
    <property type="match status" value="1"/>
</dbReference>
<dbReference type="RefSeq" id="WP_048450738.1">
    <property type="nucleotide sequence ID" value="NZ_JBNNPJ010000085.1"/>
</dbReference>
<name>A0A0J6TA87_9HYPH</name>
<dbReference type="Gene3D" id="2.60.120.10">
    <property type="entry name" value="Jelly Rolls"/>
    <property type="match status" value="1"/>
</dbReference>
<dbReference type="InterPro" id="IPR000595">
    <property type="entry name" value="cNMP-bd_dom"/>
</dbReference>
<dbReference type="OrthoDB" id="9807547at2"/>
<dbReference type="PATRIC" id="fig|1187852.3.peg.5841"/>
<dbReference type="AlphaFoldDB" id="A0A0J6TA87"/>
<dbReference type="CDD" id="cd00038">
    <property type="entry name" value="CAP_ED"/>
    <property type="match status" value="1"/>
</dbReference>
<feature type="domain" description="Cyclic nucleotide-binding" evidence="1">
    <location>
        <begin position="15"/>
        <end position="116"/>
    </location>
</feature>
<accession>A0A0J6TA87</accession>
<organism evidence="2 3">
    <name type="scientific">Methylobacterium tarhaniae</name>
    <dbReference type="NCBI Taxonomy" id="1187852"/>
    <lineage>
        <taxon>Bacteria</taxon>
        <taxon>Pseudomonadati</taxon>
        <taxon>Pseudomonadota</taxon>
        <taxon>Alphaproteobacteria</taxon>
        <taxon>Hyphomicrobiales</taxon>
        <taxon>Methylobacteriaceae</taxon>
        <taxon>Methylobacterium</taxon>
    </lineage>
</organism>
<keyword evidence="3" id="KW-1185">Reference proteome</keyword>
<proteinExistence type="predicted"/>
<dbReference type="PROSITE" id="PS50042">
    <property type="entry name" value="CNMP_BINDING_3"/>
    <property type="match status" value="1"/>
</dbReference>
<dbReference type="InterPro" id="IPR014710">
    <property type="entry name" value="RmlC-like_jellyroll"/>
</dbReference>
<protein>
    <submittedName>
        <fullName evidence="2">Cyclic nucleotide-binding protein</fullName>
    </submittedName>
</protein>
<dbReference type="SUPFAM" id="SSF51206">
    <property type="entry name" value="cAMP-binding domain-like"/>
    <property type="match status" value="1"/>
</dbReference>
<comment type="caution">
    <text evidence="2">The sequence shown here is derived from an EMBL/GenBank/DDBJ whole genome shotgun (WGS) entry which is preliminary data.</text>
</comment>
<evidence type="ECO:0000313" key="2">
    <source>
        <dbReference type="EMBL" id="KMO42804.1"/>
    </source>
</evidence>
<evidence type="ECO:0000313" key="3">
    <source>
        <dbReference type="Proteomes" id="UP000036449"/>
    </source>
</evidence>
<dbReference type="InterPro" id="IPR018490">
    <property type="entry name" value="cNMP-bd_dom_sf"/>
</dbReference>
<dbReference type="Proteomes" id="UP000036449">
    <property type="component" value="Unassembled WGS sequence"/>
</dbReference>
<sequence length="150" mass="15880">MALDDDIAILEAAPLFGLMNRDALRLISFAAERRRLEPGAVLFARGETAEGGFVVTRGTVVLEPRSPRGAPVEAGPSALIGQAALFFPLERPTTARAGDGPVEVMVVTQAVMRRMLEVFPDAAAVIHDALADELVALTRAFADSRAADPT</sequence>
<dbReference type="EMBL" id="LABZ01000062">
    <property type="protein sequence ID" value="KMO42804.1"/>
    <property type="molecule type" value="Genomic_DNA"/>
</dbReference>
<gene>
    <name evidence="2" type="ORF">VQ03_10060</name>
</gene>
<reference evidence="2 3" key="1">
    <citation type="submission" date="2015-03" db="EMBL/GenBank/DDBJ databases">
        <title>Genome sequencing of Methylobacterium tarhaniae DSM 25844.</title>
        <authorList>
            <person name="Chaudhry V."/>
            <person name="Patil P.B."/>
        </authorList>
    </citation>
    <scope>NUCLEOTIDE SEQUENCE [LARGE SCALE GENOMIC DNA]</scope>
    <source>
        <strain evidence="2 3">DSM 25844</strain>
    </source>
</reference>